<organism evidence="2 3">
    <name type="scientific">Nosema granulosis</name>
    <dbReference type="NCBI Taxonomy" id="83296"/>
    <lineage>
        <taxon>Eukaryota</taxon>
        <taxon>Fungi</taxon>
        <taxon>Fungi incertae sedis</taxon>
        <taxon>Microsporidia</taxon>
        <taxon>Nosematidae</taxon>
        <taxon>Nosema</taxon>
    </lineage>
</organism>
<sequence length="135" mass="16288">MLLITFIYCINCSWRIEHQYETIRDKYLTDEKIITPEKEFEDFFRKKFTKIYIKNKREHCQFPFELRGIINEKQNERENEQTSRQEINNENSFTSQVTDMNNNDMQGSFIHEDFASLPEELPDLGDVSSYLDVQN</sequence>
<accession>A0A9P6GW40</accession>
<dbReference type="EMBL" id="SBJO01000360">
    <property type="protein sequence ID" value="KAF9761330.1"/>
    <property type="molecule type" value="Genomic_DNA"/>
</dbReference>
<evidence type="ECO:0000313" key="3">
    <source>
        <dbReference type="Proteomes" id="UP000740883"/>
    </source>
</evidence>
<name>A0A9P6GW40_9MICR</name>
<feature type="compositionally biased region" description="Polar residues" evidence="1">
    <location>
        <begin position="84"/>
        <end position="106"/>
    </location>
</feature>
<feature type="compositionally biased region" description="Basic and acidic residues" evidence="1">
    <location>
        <begin position="73"/>
        <end position="83"/>
    </location>
</feature>
<evidence type="ECO:0000256" key="1">
    <source>
        <dbReference type="SAM" id="MobiDB-lite"/>
    </source>
</evidence>
<dbReference type="AlphaFoldDB" id="A0A9P6GW40"/>
<keyword evidence="3" id="KW-1185">Reference proteome</keyword>
<dbReference type="Proteomes" id="UP000740883">
    <property type="component" value="Unassembled WGS sequence"/>
</dbReference>
<feature type="region of interest" description="Disordered" evidence="1">
    <location>
        <begin position="73"/>
        <end position="106"/>
    </location>
</feature>
<reference evidence="2 3" key="1">
    <citation type="journal article" date="2020" name="Genome Biol. Evol.">
        <title>Comparative genomics of strictly vertically transmitted, feminizing microsporidia endosymbionts of amphipod crustaceans.</title>
        <authorList>
            <person name="Cormier A."/>
            <person name="Chebbi M.A."/>
            <person name="Giraud I."/>
            <person name="Wattier R."/>
            <person name="Teixeira M."/>
            <person name="Gilbert C."/>
            <person name="Rigaud T."/>
            <person name="Cordaux R."/>
        </authorList>
    </citation>
    <scope>NUCLEOTIDE SEQUENCE [LARGE SCALE GENOMIC DNA]</scope>
    <source>
        <strain evidence="2 3">Ou3-Ou53</strain>
    </source>
</reference>
<protein>
    <submittedName>
        <fullName evidence="2">Uncharacterized protein</fullName>
    </submittedName>
</protein>
<comment type="caution">
    <text evidence="2">The sequence shown here is derived from an EMBL/GenBank/DDBJ whole genome shotgun (WGS) entry which is preliminary data.</text>
</comment>
<evidence type="ECO:0000313" key="2">
    <source>
        <dbReference type="EMBL" id="KAF9761330.1"/>
    </source>
</evidence>
<gene>
    <name evidence="2" type="ORF">NGRA_2720</name>
</gene>
<proteinExistence type="predicted"/>